<keyword evidence="4 8" id="KW-0106">Calcium</keyword>
<gene>
    <name evidence="10" type="ORF">DICVIV_14421</name>
</gene>
<dbReference type="EMBL" id="KN721755">
    <property type="protein sequence ID" value="KJH39694.1"/>
    <property type="molecule type" value="Genomic_DNA"/>
</dbReference>
<name>A0A0D8X7V0_DICVI</name>
<feature type="domain" description="Cadherin" evidence="9">
    <location>
        <begin position="11"/>
        <end position="53"/>
    </location>
</feature>
<dbReference type="PANTHER" id="PTHR24028">
    <property type="entry name" value="CADHERIN-87A"/>
    <property type="match status" value="1"/>
</dbReference>
<dbReference type="AlphaFoldDB" id="A0A0D8X7V0"/>
<evidence type="ECO:0000313" key="11">
    <source>
        <dbReference type="Proteomes" id="UP000053766"/>
    </source>
</evidence>
<evidence type="ECO:0000256" key="5">
    <source>
        <dbReference type="ARBA" id="ARBA00022989"/>
    </source>
</evidence>
<dbReference type="GO" id="GO:0005509">
    <property type="term" value="F:calcium ion binding"/>
    <property type="evidence" value="ECO:0007669"/>
    <property type="project" value="UniProtKB-UniRule"/>
</dbReference>
<dbReference type="GO" id="GO:0005886">
    <property type="term" value="C:plasma membrane"/>
    <property type="evidence" value="ECO:0007669"/>
    <property type="project" value="InterPro"/>
</dbReference>
<keyword evidence="2" id="KW-0812">Transmembrane</keyword>
<dbReference type="InterPro" id="IPR020894">
    <property type="entry name" value="Cadherin_CS"/>
</dbReference>
<dbReference type="Proteomes" id="UP000053766">
    <property type="component" value="Unassembled WGS sequence"/>
</dbReference>
<keyword evidence="5" id="KW-1133">Transmembrane helix</keyword>
<evidence type="ECO:0000256" key="8">
    <source>
        <dbReference type="PROSITE-ProRule" id="PRU00043"/>
    </source>
</evidence>
<dbReference type="CDD" id="cd11304">
    <property type="entry name" value="Cadherin_repeat"/>
    <property type="match status" value="1"/>
</dbReference>
<proteinExistence type="predicted"/>
<reference evidence="10 11" key="1">
    <citation type="submission" date="2013-11" db="EMBL/GenBank/DDBJ databases">
        <title>Draft genome of the bovine lungworm Dictyocaulus viviparus.</title>
        <authorList>
            <person name="Mitreva M."/>
        </authorList>
    </citation>
    <scope>NUCLEOTIDE SEQUENCE [LARGE SCALE GENOMIC DNA]</scope>
    <source>
        <strain evidence="10 11">HannoverDv2000</strain>
    </source>
</reference>
<dbReference type="InterPro" id="IPR050174">
    <property type="entry name" value="Protocadherin/Cadherin-CA"/>
</dbReference>
<evidence type="ECO:0000313" key="10">
    <source>
        <dbReference type="EMBL" id="KJH39694.1"/>
    </source>
</evidence>
<evidence type="ECO:0000256" key="7">
    <source>
        <dbReference type="ARBA" id="ARBA00023180"/>
    </source>
</evidence>
<dbReference type="InterPro" id="IPR002126">
    <property type="entry name" value="Cadherin-like_dom"/>
</dbReference>
<dbReference type="GO" id="GO:0007156">
    <property type="term" value="P:homophilic cell adhesion via plasma membrane adhesion molecules"/>
    <property type="evidence" value="ECO:0007669"/>
    <property type="project" value="InterPro"/>
</dbReference>
<reference evidence="11" key="2">
    <citation type="journal article" date="2016" name="Sci. Rep.">
        <title>Dictyocaulus viviparus genome, variome and transcriptome elucidate lungworm biology and support future intervention.</title>
        <authorList>
            <person name="McNulty S.N."/>
            <person name="Strube C."/>
            <person name="Rosa B.A."/>
            <person name="Martin J.C."/>
            <person name="Tyagi R."/>
            <person name="Choi Y.J."/>
            <person name="Wang Q."/>
            <person name="Hallsworth Pepin K."/>
            <person name="Zhang X."/>
            <person name="Ozersky P."/>
            <person name="Wilson R.K."/>
            <person name="Sternberg P.W."/>
            <person name="Gasser R.B."/>
            <person name="Mitreva M."/>
        </authorList>
    </citation>
    <scope>NUCLEOTIDE SEQUENCE [LARGE SCALE GENOMIC DNA]</scope>
    <source>
        <strain evidence="11">HannoverDv2000</strain>
    </source>
</reference>
<sequence length="92" mass="10433">MGQYKVVNKLLDYENVQNLTFTVVATDYGTPQLSSLQEVTVYIIDVNDHAPVLRSTDDVLIVNETAVSGTTLFQFHVEDHDSVSYFLIFLLY</sequence>
<keyword evidence="7" id="KW-0325">Glycoprotein</keyword>
<accession>A0A0D8X7V0</accession>
<dbReference type="PANTHER" id="PTHR24028:SF328">
    <property type="entry name" value="CADHERIN-3"/>
    <property type="match status" value="1"/>
</dbReference>
<keyword evidence="3" id="KW-0677">Repeat</keyword>
<dbReference type="OrthoDB" id="6252479at2759"/>
<evidence type="ECO:0000259" key="9">
    <source>
        <dbReference type="PROSITE" id="PS50268"/>
    </source>
</evidence>
<evidence type="ECO:0000256" key="6">
    <source>
        <dbReference type="ARBA" id="ARBA00023136"/>
    </source>
</evidence>
<organism evidence="10 11">
    <name type="scientific">Dictyocaulus viviparus</name>
    <name type="common">Bovine lungworm</name>
    <dbReference type="NCBI Taxonomy" id="29172"/>
    <lineage>
        <taxon>Eukaryota</taxon>
        <taxon>Metazoa</taxon>
        <taxon>Ecdysozoa</taxon>
        <taxon>Nematoda</taxon>
        <taxon>Chromadorea</taxon>
        <taxon>Rhabditida</taxon>
        <taxon>Rhabditina</taxon>
        <taxon>Rhabditomorpha</taxon>
        <taxon>Strongyloidea</taxon>
        <taxon>Metastrongylidae</taxon>
        <taxon>Dictyocaulus</taxon>
    </lineage>
</organism>
<protein>
    <recommendedName>
        <fullName evidence="9">Cadherin domain-containing protein</fullName>
    </recommendedName>
</protein>
<evidence type="ECO:0000256" key="4">
    <source>
        <dbReference type="ARBA" id="ARBA00022837"/>
    </source>
</evidence>
<evidence type="ECO:0000256" key="2">
    <source>
        <dbReference type="ARBA" id="ARBA00022692"/>
    </source>
</evidence>
<dbReference type="InterPro" id="IPR015919">
    <property type="entry name" value="Cadherin-like_sf"/>
</dbReference>
<dbReference type="STRING" id="29172.A0A0D8X7V0"/>
<dbReference type="SUPFAM" id="SSF49313">
    <property type="entry name" value="Cadherin-like"/>
    <property type="match status" value="1"/>
</dbReference>
<dbReference type="PROSITE" id="PS50268">
    <property type="entry name" value="CADHERIN_2"/>
    <property type="match status" value="1"/>
</dbReference>
<comment type="subcellular location">
    <subcellularLocation>
        <location evidence="1">Membrane</location>
        <topology evidence="1">Single-pass membrane protein</topology>
    </subcellularLocation>
</comment>
<evidence type="ECO:0000256" key="1">
    <source>
        <dbReference type="ARBA" id="ARBA00004167"/>
    </source>
</evidence>
<keyword evidence="6" id="KW-0472">Membrane</keyword>
<evidence type="ECO:0000256" key="3">
    <source>
        <dbReference type="ARBA" id="ARBA00022737"/>
    </source>
</evidence>
<dbReference type="PROSITE" id="PS00232">
    <property type="entry name" value="CADHERIN_1"/>
    <property type="match status" value="1"/>
</dbReference>
<dbReference type="Gene3D" id="2.60.40.60">
    <property type="entry name" value="Cadherins"/>
    <property type="match status" value="1"/>
</dbReference>
<keyword evidence="11" id="KW-1185">Reference proteome</keyword>